<sequence>MKVLVVDDDVVSRMVLMHLIDSCGSFEIIEAEDGADAWSQLEAGLRPAICFCDLRMPRLSGMELLQRVKSHAEVAGMPFVLVTSANDKDTVQEATVAGAAGYIVKPFHAEQVRVHLTDFLGQAAGGQDYLAETPAETLRRLGINGERLLVYLSGFQNQLTAAAADLETLLAKGEQQDAQVRIDRLHAGCITLGLNGSAAALKRLAPGALTNDAVQAVLADVIRAVVHQAAKARQCAS</sequence>
<dbReference type="EMBL" id="WWCP01000026">
    <property type="protein sequence ID" value="MYM84008.1"/>
    <property type="molecule type" value="Genomic_DNA"/>
</dbReference>
<evidence type="ECO:0000256" key="1">
    <source>
        <dbReference type="PROSITE-ProRule" id="PRU00169"/>
    </source>
</evidence>
<keyword evidence="1" id="KW-0597">Phosphoprotein</keyword>
<dbReference type="Gene3D" id="3.40.50.2300">
    <property type="match status" value="1"/>
</dbReference>
<dbReference type="RefSeq" id="WP_161020637.1">
    <property type="nucleotide sequence ID" value="NZ_WWCP01000026.1"/>
</dbReference>
<dbReference type="PANTHER" id="PTHR43228:SF1">
    <property type="entry name" value="TWO-COMPONENT RESPONSE REGULATOR ARR22"/>
    <property type="match status" value="1"/>
</dbReference>
<dbReference type="InterPro" id="IPR052048">
    <property type="entry name" value="ST_Response_Regulator"/>
</dbReference>
<evidence type="ECO:0000313" key="4">
    <source>
        <dbReference type="Proteomes" id="UP000474565"/>
    </source>
</evidence>
<gene>
    <name evidence="3" type="ORF">GTP44_18885</name>
</gene>
<dbReference type="Pfam" id="PF00072">
    <property type="entry name" value="Response_reg"/>
    <property type="match status" value="1"/>
</dbReference>
<name>A0A6L8MR14_9BURK</name>
<evidence type="ECO:0000313" key="3">
    <source>
        <dbReference type="EMBL" id="MYM84008.1"/>
    </source>
</evidence>
<protein>
    <submittedName>
        <fullName evidence="3">Response regulator</fullName>
    </submittedName>
</protein>
<evidence type="ECO:0000259" key="2">
    <source>
        <dbReference type="PROSITE" id="PS50110"/>
    </source>
</evidence>
<feature type="modified residue" description="4-aspartylphosphate" evidence="1">
    <location>
        <position position="53"/>
    </location>
</feature>
<dbReference type="PANTHER" id="PTHR43228">
    <property type="entry name" value="TWO-COMPONENT RESPONSE REGULATOR"/>
    <property type="match status" value="1"/>
</dbReference>
<dbReference type="InterPro" id="IPR011006">
    <property type="entry name" value="CheY-like_superfamily"/>
</dbReference>
<dbReference type="InterPro" id="IPR001789">
    <property type="entry name" value="Sig_transdc_resp-reg_receiver"/>
</dbReference>
<dbReference type="AlphaFoldDB" id="A0A6L8MR14"/>
<feature type="domain" description="Response regulatory" evidence="2">
    <location>
        <begin position="2"/>
        <end position="120"/>
    </location>
</feature>
<dbReference type="GO" id="GO:0000160">
    <property type="term" value="P:phosphorelay signal transduction system"/>
    <property type="evidence" value="ECO:0007669"/>
    <property type="project" value="InterPro"/>
</dbReference>
<proteinExistence type="predicted"/>
<organism evidence="3 4">
    <name type="scientific">Duganella lactea</name>
    <dbReference type="NCBI Taxonomy" id="2692173"/>
    <lineage>
        <taxon>Bacteria</taxon>
        <taxon>Pseudomonadati</taxon>
        <taxon>Pseudomonadota</taxon>
        <taxon>Betaproteobacteria</taxon>
        <taxon>Burkholderiales</taxon>
        <taxon>Oxalobacteraceae</taxon>
        <taxon>Telluria group</taxon>
        <taxon>Duganella</taxon>
    </lineage>
</organism>
<accession>A0A6L8MR14</accession>
<dbReference type="Proteomes" id="UP000474565">
    <property type="component" value="Unassembled WGS sequence"/>
</dbReference>
<comment type="caution">
    <text evidence="3">The sequence shown here is derived from an EMBL/GenBank/DDBJ whole genome shotgun (WGS) entry which is preliminary data.</text>
</comment>
<dbReference type="SUPFAM" id="SSF52172">
    <property type="entry name" value="CheY-like"/>
    <property type="match status" value="1"/>
</dbReference>
<dbReference type="SMART" id="SM00448">
    <property type="entry name" value="REC"/>
    <property type="match status" value="1"/>
</dbReference>
<reference evidence="3 4" key="1">
    <citation type="submission" date="2019-12" db="EMBL/GenBank/DDBJ databases">
        <title>Novel species isolated from a subtropical stream in China.</title>
        <authorList>
            <person name="Lu H."/>
        </authorList>
    </citation>
    <scope>NUCLEOTIDE SEQUENCE [LARGE SCALE GENOMIC DNA]</scope>
    <source>
        <strain evidence="3 4">FT50W</strain>
    </source>
</reference>
<dbReference type="PROSITE" id="PS50110">
    <property type="entry name" value="RESPONSE_REGULATORY"/>
    <property type="match status" value="1"/>
</dbReference>